<evidence type="ECO:0000313" key="3">
    <source>
        <dbReference type="Proteomes" id="UP000887116"/>
    </source>
</evidence>
<name>A0A8X6IWY4_TRICU</name>
<evidence type="ECO:0000256" key="1">
    <source>
        <dbReference type="SAM" id="MobiDB-lite"/>
    </source>
</evidence>
<feature type="region of interest" description="Disordered" evidence="1">
    <location>
        <begin position="55"/>
        <end position="78"/>
    </location>
</feature>
<keyword evidence="3" id="KW-1185">Reference proteome</keyword>
<evidence type="ECO:0000313" key="2">
    <source>
        <dbReference type="EMBL" id="GFR12720.1"/>
    </source>
</evidence>
<proteinExistence type="predicted"/>
<dbReference type="OrthoDB" id="2333384at2759"/>
<accession>A0A8X6IWY4</accession>
<comment type="caution">
    <text evidence="2">The sequence shown here is derived from an EMBL/GenBank/DDBJ whole genome shotgun (WGS) entry which is preliminary data.</text>
</comment>
<dbReference type="Proteomes" id="UP000887116">
    <property type="component" value="Unassembled WGS sequence"/>
</dbReference>
<dbReference type="AlphaFoldDB" id="A0A8X6IWY4"/>
<reference evidence="2" key="1">
    <citation type="submission" date="2020-07" db="EMBL/GenBank/DDBJ databases">
        <title>Multicomponent nature underlies the extraordinary mechanical properties of spider dragline silk.</title>
        <authorList>
            <person name="Kono N."/>
            <person name="Nakamura H."/>
            <person name="Mori M."/>
            <person name="Yoshida Y."/>
            <person name="Ohtoshi R."/>
            <person name="Malay A.D."/>
            <person name="Moran D.A.P."/>
            <person name="Tomita M."/>
            <person name="Numata K."/>
            <person name="Arakawa K."/>
        </authorList>
    </citation>
    <scope>NUCLEOTIDE SEQUENCE</scope>
</reference>
<dbReference type="EMBL" id="BMAO01036724">
    <property type="protein sequence ID" value="GFR12720.1"/>
    <property type="molecule type" value="Genomic_DNA"/>
</dbReference>
<sequence length="218" mass="24324">MPKSSLKTVQRGELGVFQCVGEQTRGFGESIVMWKGRYRERVSCVIIYAATVPLRDRGEGGHPMPDVRDNHLPDSAGQGRLRAWGEHLHIRRHREQQQSDHQEDEGDADGDDSVHGKEQVSADDEQGTGILTEGTYCVRLGGPVAERSPPHSTPTTHQPQRLPLDTNTFVIEPKGLDRPIQLQLPIMIATYPARNKDGTLKRRGRLPAYPAVLPVFRN</sequence>
<protein>
    <submittedName>
        <fullName evidence="2">Arrestin domain-containing protein 4</fullName>
    </submittedName>
</protein>
<feature type="compositionally biased region" description="Basic and acidic residues" evidence="1">
    <location>
        <begin position="55"/>
        <end position="72"/>
    </location>
</feature>
<feature type="region of interest" description="Disordered" evidence="1">
    <location>
        <begin position="92"/>
        <end position="128"/>
    </location>
</feature>
<feature type="compositionally biased region" description="Acidic residues" evidence="1">
    <location>
        <begin position="102"/>
        <end position="111"/>
    </location>
</feature>
<organism evidence="2 3">
    <name type="scientific">Trichonephila clavata</name>
    <name type="common">Joro spider</name>
    <name type="synonym">Nephila clavata</name>
    <dbReference type="NCBI Taxonomy" id="2740835"/>
    <lineage>
        <taxon>Eukaryota</taxon>
        <taxon>Metazoa</taxon>
        <taxon>Ecdysozoa</taxon>
        <taxon>Arthropoda</taxon>
        <taxon>Chelicerata</taxon>
        <taxon>Arachnida</taxon>
        <taxon>Araneae</taxon>
        <taxon>Araneomorphae</taxon>
        <taxon>Entelegynae</taxon>
        <taxon>Araneoidea</taxon>
        <taxon>Nephilidae</taxon>
        <taxon>Trichonephila</taxon>
    </lineage>
</organism>
<feature type="region of interest" description="Disordered" evidence="1">
    <location>
        <begin position="141"/>
        <end position="162"/>
    </location>
</feature>
<gene>
    <name evidence="2" type="primary">Arrdc4</name>
    <name evidence="2" type="ORF">TNCT_178921</name>
</gene>